<evidence type="ECO:0000313" key="3">
    <source>
        <dbReference type="Proteomes" id="UP001652660"/>
    </source>
</evidence>
<evidence type="ECO:0000313" key="4">
    <source>
        <dbReference type="RefSeq" id="XP_071906345.1"/>
    </source>
</evidence>
<dbReference type="Pfam" id="PF25821">
    <property type="entry name" value="DUF7950"/>
    <property type="match status" value="1"/>
</dbReference>
<organism evidence="3 4">
    <name type="scientific">Coffea arabica</name>
    <name type="common">Arabian coffee</name>
    <dbReference type="NCBI Taxonomy" id="13443"/>
    <lineage>
        <taxon>Eukaryota</taxon>
        <taxon>Viridiplantae</taxon>
        <taxon>Streptophyta</taxon>
        <taxon>Embryophyta</taxon>
        <taxon>Tracheophyta</taxon>
        <taxon>Spermatophyta</taxon>
        <taxon>Magnoliopsida</taxon>
        <taxon>eudicotyledons</taxon>
        <taxon>Gunneridae</taxon>
        <taxon>Pentapetalae</taxon>
        <taxon>asterids</taxon>
        <taxon>lamiids</taxon>
        <taxon>Gentianales</taxon>
        <taxon>Rubiaceae</taxon>
        <taxon>Ixoroideae</taxon>
        <taxon>Gardenieae complex</taxon>
        <taxon>Bertiereae - Coffeeae clade</taxon>
        <taxon>Coffeeae</taxon>
        <taxon>Coffea</taxon>
    </lineage>
</organism>
<proteinExistence type="predicted"/>
<protein>
    <recommendedName>
        <fullName evidence="2">DUF7950 domain-containing protein</fullName>
    </recommendedName>
</protein>
<sequence length="301" mass="33275">MDIGKGWPRAAHDNTIINRIMLRFRPIAPKPVSAGAASDSASAASKTGPVTKRRAKRKYVRVKKNNKCKSSSNNYKEEQVVEEVEKQKDLIRFDVSLQLQTPLPIICGTKVSPDIGSSNSNNGSFLLEQRQPILMNFDNRGIFNLCLADQSDRRAAAAAVRVVESWVVVDGAAEALPDAGGLGSTDREKMANLELDTCPGLISDAMYRVQWVNLAYKRMVDPDRGGREGAVGEPPPAEVVVRLVLKQNIPAEWPMFACTVRVVYTWRKEKLTRTMPCDVWKMDFGGFAWRLDAAAALSLGR</sequence>
<dbReference type="Proteomes" id="UP001652660">
    <property type="component" value="Chromosome 5c"/>
</dbReference>
<dbReference type="GeneID" id="113722921"/>
<keyword evidence="3" id="KW-1185">Reference proteome</keyword>
<accession>A0ABM4UGD1</accession>
<reference evidence="4" key="1">
    <citation type="submission" date="2025-08" db="UniProtKB">
        <authorList>
            <consortium name="RefSeq"/>
        </authorList>
    </citation>
    <scope>IDENTIFICATION</scope>
    <source>
        <tissue evidence="4">Leaves</tissue>
    </source>
</reference>
<feature type="region of interest" description="Disordered" evidence="1">
    <location>
        <begin position="31"/>
        <end position="59"/>
    </location>
</feature>
<dbReference type="PANTHER" id="PTHR33595:SF29">
    <property type="match status" value="1"/>
</dbReference>
<evidence type="ECO:0000256" key="1">
    <source>
        <dbReference type="SAM" id="MobiDB-lite"/>
    </source>
</evidence>
<gene>
    <name evidence="4" type="primary">LOC113722921</name>
</gene>
<feature type="compositionally biased region" description="Low complexity" evidence="1">
    <location>
        <begin position="33"/>
        <end position="45"/>
    </location>
</feature>
<feature type="domain" description="DUF7950" evidence="2">
    <location>
        <begin position="163"/>
        <end position="298"/>
    </location>
</feature>
<name>A0ABM4UGD1_COFAR</name>
<dbReference type="PANTHER" id="PTHR33595">
    <property type="entry name" value="VON WILLEBRAND FACTOR A DOMAIN PROTEIN"/>
    <property type="match status" value="1"/>
</dbReference>
<evidence type="ECO:0000259" key="2">
    <source>
        <dbReference type="Pfam" id="PF25821"/>
    </source>
</evidence>
<dbReference type="RefSeq" id="XP_071906345.1">
    <property type="nucleotide sequence ID" value="XM_072050244.1"/>
</dbReference>
<dbReference type="InterPro" id="IPR057710">
    <property type="entry name" value="DUF7950"/>
</dbReference>